<accession>X6NQ30</accession>
<comment type="caution">
    <text evidence="1">The sequence shown here is derived from an EMBL/GenBank/DDBJ whole genome shotgun (WGS) entry which is preliminary data.</text>
</comment>
<name>X6NQ30_RETFI</name>
<proteinExistence type="predicted"/>
<protein>
    <submittedName>
        <fullName evidence="1">Uncharacterized protein</fullName>
    </submittedName>
</protein>
<sequence length="198" mass="23012">MYMHVYKDLKSKLALMESNSLAHDHNPIGHEEDEEDEDDDFEIEYHVETEASVETKDKDDETWSVNELSGHAELSYTNQRESKDKIQSKWAYRQKQMLKDVELLLRHSSYNFDDDFNGSSVAATAGTDIHTTTIDAAKYDRHYHSLPDANPKPISHKQHAKPNHHKLGCAIARLWKLPAIQYLYKNRGISLFLFFFET</sequence>
<reference evidence="1 2" key="1">
    <citation type="journal article" date="2013" name="Curr. Biol.">
        <title>The Genome of the Foraminiferan Reticulomyxa filosa.</title>
        <authorList>
            <person name="Glockner G."/>
            <person name="Hulsmann N."/>
            <person name="Schleicher M."/>
            <person name="Noegel A.A."/>
            <person name="Eichinger L."/>
            <person name="Gallinger C."/>
            <person name="Pawlowski J."/>
            <person name="Sierra R."/>
            <person name="Euteneuer U."/>
            <person name="Pillet L."/>
            <person name="Moustafa A."/>
            <person name="Platzer M."/>
            <person name="Groth M."/>
            <person name="Szafranski K."/>
            <person name="Schliwa M."/>
        </authorList>
    </citation>
    <scope>NUCLEOTIDE SEQUENCE [LARGE SCALE GENOMIC DNA]</scope>
</reference>
<dbReference type="AlphaFoldDB" id="X6NQ30"/>
<evidence type="ECO:0000313" key="1">
    <source>
        <dbReference type="EMBL" id="ETO28028.1"/>
    </source>
</evidence>
<keyword evidence="2" id="KW-1185">Reference proteome</keyword>
<dbReference type="Proteomes" id="UP000023152">
    <property type="component" value="Unassembled WGS sequence"/>
</dbReference>
<evidence type="ECO:0000313" key="2">
    <source>
        <dbReference type="Proteomes" id="UP000023152"/>
    </source>
</evidence>
<organism evidence="1 2">
    <name type="scientific">Reticulomyxa filosa</name>
    <dbReference type="NCBI Taxonomy" id="46433"/>
    <lineage>
        <taxon>Eukaryota</taxon>
        <taxon>Sar</taxon>
        <taxon>Rhizaria</taxon>
        <taxon>Retaria</taxon>
        <taxon>Foraminifera</taxon>
        <taxon>Monothalamids</taxon>
        <taxon>Reticulomyxidae</taxon>
        <taxon>Reticulomyxa</taxon>
    </lineage>
</organism>
<dbReference type="EMBL" id="ASPP01006911">
    <property type="protein sequence ID" value="ETO28028.1"/>
    <property type="molecule type" value="Genomic_DNA"/>
</dbReference>
<gene>
    <name evidence="1" type="ORF">RFI_09106</name>
</gene>